<dbReference type="EMBL" id="BK015614">
    <property type="protein sequence ID" value="DAE15948.1"/>
    <property type="molecule type" value="Genomic_DNA"/>
</dbReference>
<accession>A0A8S5QBP3</accession>
<reference evidence="1" key="1">
    <citation type="journal article" date="2021" name="Proc. Natl. Acad. Sci. U.S.A.">
        <title>A Catalog of Tens of Thousands of Viruses from Human Metagenomes Reveals Hidden Associations with Chronic Diseases.</title>
        <authorList>
            <person name="Tisza M.J."/>
            <person name="Buck C.B."/>
        </authorList>
    </citation>
    <scope>NUCLEOTIDE SEQUENCE</scope>
    <source>
        <strain evidence="1">CtfR912</strain>
    </source>
</reference>
<evidence type="ECO:0000313" key="1">
    <source>
        <dbReference type="EMBL" id="DAE15948.1"/>
    </source>
</evidence>
<name>A0A8S5QBP3_9CAUD</name>
<proteinExistence type="predicted"/>
<sequence length="38" mass="4357">MTDLNRCCIMCVLEMDSNLIAITHLFCNIVAEGVFYFI</sequence>
<protein>
    <submittedName>
        <fullName evidence="1">Uncharacterized protein</fullName>
    </submittedName>
</protein>
<organism evidence="1">
    <name type="scientific">Siphoviridae sp. ctfR912</name>
    <dbReference type="NCBI Taxonomy" id="2825596"/>
    <lineage>
        <taxon>Viruses</taxon>
        <taxon>Duplodnaviria</taxon>
        <taxon>Heunggongvirae</taxon>
        <taxon>Uroviricota</taxon>
        <taxon>Caudoviricetes</taxon>
    </lineage>
</organism>